<feature type="compositionally biased region" description="Low complexity" evidence="2">
    <location>
        <begin position="769"/>
        <end position="792"/>
    </location>
</feature>
<reference evidence="4 5" key="1">
    <citation type="submission" date="2023-07" db="EMBL/GenBank/DDBJ databases">
        <title>Genomic Encyclopedia of Type Strains, Phase IV (KMG-IV): sequencing the most valuable type-strain genomes for metagenomic binning, comparative biology and taxonomic classification.</title>
        <authorList>
            <person name="Goeker M."/>
        </authorList>
    </citation>
    <scope>NUCLEOTIDE SEQUENCE [LARGE SCALE GENOMIC DNA]</scope>
    <source>
        <strain evidence="4 5">DSM 102814</strain>
    </source>
</reference>
<feature type="transmembrane region" description="Helical" evidence="3">
    <location>
        <begin position="26"/>
        <end position="51"/>
    </location>
</feature>
<accession>A0ABU1K2G2</accession>
<evidence type="ECO:0000313" key="4">
    <source>
        <dbReference type="EMBL" id="MDR6299797.1"/>
    </source>
</evidence>
<evidence type="ECO:0000256" key="2">
    <source>
        <dbReference type="SAM" id="MobiDB-lite"/>
    </source>
</evidence>
<keyword evidence="5" id="KW-1185">Reference proteome</keyword>
<feature type="compositionally biased region" description="Polar residues" evidence="2">
    <location>
        <begin position="958"/>
        <end position="983"/>
    </location>
</feature>
<protein>
    <recommendedName>
        <fullName evidence="6">Glutamyl-tRNA synthetase</fullName>
    </recommendedName>
</protein>
<evidence type="ECO:0000313" key="5">
    <source>
        <dbReference type="Proteomes" id="UP001257659"/>
    </source>
</evidence>
<feature type="transmembrane region" description="Helical" evidence="3">
    <location>
        <begin position="57"/>
        <end position="78"/>
    </location>
</feature>
<dbReference type="EMBL" id="JAVDQA010000001">
    <property type="protein sequence ID" value="MDR6299797.1"/>
    <property type="molecule type" value="Genomic_DNA"/>
</dbReference>
<keyword evidence="3" id="KW-0812">Transmembrane</keyword>
<evidence type="ECO:0000256" key="3">
    <source>
        <dbReference type="SAM" id="Phobius"/>
    </source>
</evidence>
<evidence type="ECO:0000256" key="1">
    <source>
        <dbReference type="SAM" id="Coils"/>
    </source>
</evidence>
<evidence type="ECO:0008006" key="6">
    <source>
        <dbReference type="Google" id="ProtNLM"/>
    </source>
</evidence>
<dbReference type="RefSeq" id="WP_309726771.1">
    <property type="nucleotide sequence ID" value="NZ_JAVDQA010000001.1"/>
</dbReference>
<comment type="caution">
    <text evidence="4">The sequence shown here is derived from an EMBL/GenBank/DDBJ whole genome shotgun (WGS) entry which is preliminary data.</text>
</comment>
<keyword evidence="3" id="KW-0472">Membrane</keyword>
<feature type="coiled-coil region" evidence="1">
    <location>
        <begin position="499"/>
        <end position="539"/>
    </location>
</feature>
<feature type="coiled-coil region" evidence="1">
    <location>
        <begin position="1038"/>
        <end position="1085"/>
    </location>
</feature>
<proteinExistence type="predicted"/>
<feature type="region of interest" description="Disordered" evidence="2">
    <location>
        <begin position="958"/>
        <end position="1013"/>
    </location>
</feature>
<name>A0ABU1K2G2_9FLAO</name>
<keyword evidence="3" id="KW-1133">Transmembrane helix</keyword>
<feature type="compositionally biased region" description="Gly residues" evidence="2">
    <location>
        <begin position="992"/>
        <end position="1009"/>
    </location>
</feature>
<dbReference type="Proteomes" id="UP001257659">
    <property type="component" value="Unassembled WGS sequence"/>
</dbReference>
<feature type="region of interest" description="Disordered" evidence="2">
    <location>
        <begin position="919"/>
        <end position="943"/>
    </location>
</feature>
<sequence>MSNYEQIIKKLEAFIKRFYTNELIKGAILFFATGLLYFLLTVSFEYFFWLRSSARTVLFWLFIVVEIALFARFILYPLAKLFKLSKGIDYYQASSIIGKHFPEVSDKLLNVIQLKENSRTQESDLLLASIEQKSIELKPVPFQIAVNFKSNLKYVKYAAIPLLIVIAIYISGNSSLFSEGYTRVVNYETEYEPPAPFQFTIQNKSLEANENENFTVQVEASGKVIPDDAKIHVNGNEYLLTKIASGVFEYNFNKLKTNAEFYFSANEVRSKNYELIVTKVPTLLNFEMFLDYPNYLNKQDEIIKGTGNATIPEGTKVNWNLETQSTKNIQLQWNDSLIAFEKSENRFNYSLPVYRSQYYSLSTSNENLKDYEKLSYSFTIIRDEYPEISVEMKKDTVAEDQLYFRGSVSDDNGLTNLKLIYYPVDDKKETSTQRLSIANGNFDEFLYSFPNTLNLKEGIAYELFFQVADNDGVNGSKTSNSSKFIFRKRTEDEEKDRNLNQQNEMIEGMNKSLEKMKDSNEELEQIDRLQKEKNQLNYNDQKKLESFIKRQQQQEKMMKQYSKKMKKNLEDFQSQDKNDSFKKELEERLERNEKELEKNEELLKELEKYNEKISKEELSKKLEKLSKQNTTQQKNLEQLLELTKRYYVQEKQQKLASDLEKLSKKQEELSKKEEENTSDAQKEMNKEFEELSKEMDSLQKENKNLKQPMELGMEKKDQEAVKKDQSEATDNLEKQEQGENEENNSEQKSENSPQSSSQHKQQAQKKQKSAAQKMKQMSSQMQQMMIQSSGEQQAEDAEMLRQILDNLITFSFQQEDLMQEFNQLSDNHPIFGKKLRYQNVLRENFEHIDDSLFALALRNPIISDQITKKITDVEFNIDKSLERLAQNDIRTGVASQQYTLTGANDLANMLGDALNQMQMSMQSSSGQGQGKQGKSGQSQGTGFQLPDIIKKQGELNSKMQNGQKPGQKPGNKSGQQQGESGNPQAGKEGKSGEGGSSGNQGEGQKGQGNDGEKQSERLYEIYQEQQRLRMQLEDLIQRESLGSDAKNLSKSMDQVEQELLENGFNRQTEERMMNIQHQLMKLKDANLKQGKDNKRQSQTNENEFVNDVNETYNKAKDYFNSTEILNRQSLPLRQNYKELVEEYFKQKND</sequence>
<feature type="region of interest" description="Disordered" evidence="2">
    <location>
        <begin position="662"/>
        <end position="793"/>
    </location>
</feature>
<feature type="compositionally biased region" description="Basic and acidic residues" evidence="2">
    <location>
        <begin position="662"/>
        <end position="704"/>
    </location>
</feature>
<feature type="compositionally biased region" description="Low complexity" evidence="2">
    <location>
        <begin position="750"/>
        <end position="761"/>
    </location>
</feature>
<feature type="compositionally biased region" description="Basic and acidic residues" evidence="2">
    <location>
        <begin position="712"/>
        <end position="737"/>
    </location>
</feature>
<keyword evidence="1" id="KW-0175">Coiled coil</keyword>
<organism evidence="4 5">
    <name type="scientific">Mesonia maritima</name>
    <dbReference type="NCBI Taxonomy" id="1793873"/>
    <lineage>
        <taxon>Bacteria</taxon>
        <taxon>Pseudomonadati</taxon>
        <taxon>Bacteroidota</taxon>
        <taxon>Flavobacteriia</taxon>
        <taxon>Flavobacteriales</taxon>
        <taxon>Flavobacteriaceae</taxon>
        <taxon>Mesonia</taxon>
    </lineage>
</organism>
<gene>
    <name evidence="4" type="ORF">GGR31_000413</name>
</gene>